<dbReference type="InterPro" id="IPR029063">
    <property type="entry name" value="SAM-dependent_MTases_sf"/>
</dbReference>
<evidence type="ECO:0000313" key="3">
    <source>
        <dbReference type="Proteomes" id="UP001155128"/>
    </source>
</evidence>
<dbReference type="SUPFAM" id="SSF53335">
    <property type="entry name" value="S-adenosyl-L-methionine-dependent methyltransferases"/>
    <property type="match status" value="1"/>
</dbReference>
<reference evidence="2" key="1">
    <citation type="submission" date="2022-06" db="EMBL/GenBank/DDBJ databases">
        <title>Sphingomicrobium sedimins sp. nov., a marine bacterium isolated from tidal flat.</title>
        <authorList>
            <person name="Kim C.-H."/>
            <person name="Yoo Y."/>
            <person name="Kim J.-J."/>
        </authorList>
    </citation>
    <scope>NUCLEOTIDE SEQUENCE</scope>
    <source>
        <strain evidence="2">GRR-S6-50</strain>
    </source>
</reference>
<dbReference type="InterPro" id="IPR013216">
    <property type="entry name" value="Methyltransf_11"/>
</dbReference>
<dbReference type="GO" id="GO:0032259">
    <property type="term" value="P:methylation"/>
    <property type="evidence" value="ECO:0007669"/>
    <property type="project" value="UniProtKB-KW"/>
</dbReference>
<proteinExistence type="predicted"/>
<dbReference type="GO" id="GO:0008757">
    <property type="term" value="F:S-adenosylmethionine-dependent methyltransferase activity"/>
    <property type="evidence" value="ECO:0007669"/>
    <property type="project" value="InterPro"/>
</dbReference>
<comment type="caution">
    <text evidence="2">The sequence shown here is derived from an EMBL/GenBank/DDBJ whole genome shotgun (WGS) entry which is preliminary data.</text>
</comment>
<dbReference type="Proteomes" id="UP001155128">
    <property type="component" value="Unassembled WGS sequence"/>
</dbReference>
<dbReference type="EMBL" id="JAMSHT010000001">
    <property type="protein sequence ID" value="MCM8556661.1"/>
    <property type="molecule type" value="Genomic_DNA"/>
</dbReference>
<organism evidence="2 3">
    <name type="scientific">Sphingomicrobium sediminis</name>
    <dbReference type="NCBI Taxonomy" id="2950949"/>
    <lineage>
        <taxon>Bacteria</taxon>
        <taxon>Pseudomonadati</taxon>
        <taxon>Pseudomonadota</taxon>
        <taxon>Alphaproteobacteria</taxon>
        <taxon>Sphingomonadales</taxon>
        <taxon>Sphingomonadaceae</taxon>
        <taxon>Sphingomicrobium</taxon>
    </lineage>
</organism>
<feature type="domain" description="Methyltransferase type 11" evidence="1">
    <location>
        <begin position="45"/>
        <end position="139"/>
    </location>
</feature>
<dbReference type="PANTHER" id="PTHR43591:SF24">
    <property type="entry name" value="2-METHOXY-6-POLYPRENYL-1,4-BENZOQUINOL METHYLASE, MITOCHONDRIAL"/>
    <property type="match status" value="1"/>
</dbReference>
<dbReference type="Gene3D" id="3.40.50.150">
    <property type="entry name" value="Vaccinia Virus protein VP39"/>
    <property type="match status" value="1"/>
</dbReference>
<dbReference type="Pfam" id="PF08241">
    <property type="entry name" value="Methyltransf_11"/>
    <property type="match status" value="1"/>
</dbReference>
<evidence type="ECO:0000259" key="1">
    <source>
        <dbReference type="Pfam" id="PF08241"/>
    </source>
</evidence>
<keyword evidence="2" id="KW-0808">Transferase</keyword>
<name>A0A9X2J2V0_9SPHN</name>
<dbReference type="CDD" id="cd02440">
    <property type="entry name" value="AdoMet_MTases"/>
    <property type="match status" value="1"/>
</dbReference>
<dbReference type="AlphaFoldDB" id="A0A9X2J2V0"/>
<keyword evidence="2" id="KW-0489">Methyltransferase</keyword>
<accession>A0A9X2J2V0</accession>
<dbReference type="RefSeq" id="WP_252112059.1">
    <property type="nucleotide sequence ID" value="NZ_JAMSHT010000001.1"/>
</dbReference>
<evidence type="ECO:0000313" key="2">
    <source>
        <dbReference type="EMBL" id="MCM8556661.1"/>
    </source>
</evidence>
<protein>
    <submittedName>
        <fullName evidence="2">Methyltransferase domain-containing protein</fullName>
    </submittedName>
</protein>
<dbReference type="PANTHER" id="PTHR43591">
    <property type="entry name" value="METHYLTRANSFERASE"/>
    <property type="match status" value="1"/>
</dbReference>
<gene>
    <name evidence="2" type="ORF">NDO55_02345</name>
</gene>
<sequence length="267" mass="29056">MLPSSAVHWDMVASGYAMSTMDFLEKYSISALDMTEVGAGDTLADIACGPGALALHAASRGASVTAVDFSVNMLSQLQQQVTERNIRNLHTFLENGENLSLASDSFDFAFSMFGLNFYQKRKRGFRELHRIVKPGGTACVGVFASPEQSPLIEHLFGIVEEIAPSPPSPANDIDSLEHPNILRREMVVAGFSDVHIQPVVHETEFKSAQDFVARMAKGSAPLLMLRGRMSDAEWNEALDRASTRLEEKAGPFPKHLGATALLAIGHK</sequence>
<keyword evidence="3" id="KW-1185">Reference proteome</keyword>